<dbReference type="AlphaFoldDB" id="A0A1Z8BBX5"/>
<sequence length="310" mass="36684">MKRIIFITIAFFFQSLNAQKVDSAQGYLKFIDSTHEQVVGQTWNYMETYTARKNDRAIKGQRKRLENVLKSAIRKVEKIEAYDEQLKMAVIKYLNGNLSIVKNEFLQLIQLEDQKPLSVNEIELLQHIRKSILQLRTDYDLAILNYSNKYDFKILKNNSTLARQMSHTIELYDYFHTIQIQFLKLQRADRILWTDINEKSIVSLKKDAAIVMTNLQELETITNLNSFNEDATLIDILNDMSNYLKTAVSEKLPAIYVIKEDQLTGNRDQITRKTERYNQALKWSNKNRKHIYELWNSSYPKFLQKHIHSY</sequence>
<dbReference type="Proteomes" id="UP000196102">
    <property type="component" value="Unassembled WGS sequence"/>
</dbReference>
<name>A0A1Z8BBX5_9FLAO</name>
<comment type="caution">
    <text evidence="1">The sequence shown here is derived from an EMBL/GenBank/DDBJ whole genome shotgun (WGS) entry which is preliminary data.</text>
</comment>
<evidence type="ECO:0000313" key="2">
    <source>
        <dbReference type="Proteomes" id="UP000196102"/>
    </source>
</evidence>
<reference evidence="1 2" key="1">
    <citation type="journal article" date="2017" name="Proc. Natl. Acad. Sci. U.S.A.">
        <title>Simulation of Deepwater Horizon oil plume reveals substrate specialization within a complex community of hydrocarbon-degraders.</title>
        <authorList>
            <person name="Hu P."/>
            <person name="Dubinsky E.A."/>
            <person name="Probst A.J."/>
            <person name="Wang J."/>
            <person name="Sieber C.M.K."/>
            <person name="Tom L.M."/>
            <person name="Gardinali P."/>
            <person name="Banfield J.F."/>
            <person name="Atlas R.M."/>
            <person name="Andersen G.L."/>
        </authorList>
    </citation>
    <scope>NUCLEOTIDE SEQUENCE [LARGE SCALE GENOMIC DNA]</scope>
    <source>
        <strain evidence="1">35_9_T64</strain>
    </source>
</reference>
<proteinExistence type="predicted"/>
<accession>A0A1Z8BBX5</accession>
<dbReference type="EMBL" id="MAAX01000029">
    <property type="protein sequence ID" value="OUS20091.1"/>
    <property type="molecule type" value="Genomic_DNA"/>
</dbReference>
<dbReference type="RefSeq" id="WP_303685691.1">
    <property type="nucleotide sequence ID" value="NZ_CAJXYO010000024.1"/>
</dbReference>
<protein>
    <submittedName>
        <fullName evidence="1">Uncharacterized protein</fullName>
    </submittedName>
</protein>
<evidence type="ECO:0000313" key="1">
    <source>
        <dbReference type="EMBL" id="OUS20091.1"/>
    </source>
</evidence>
<organism evidence="1 2">
    <name type="scientific">Nonlabens dokdonensis</name>
    <dbReference type="NCBI Taxonomy" id="328515"/>
    <lineage>
        <taxon>Bacteria</taxon>
        <taxon>Pseudomonadati</taxon>
        <taxon>Bacteroidota</taxon>
        <taxon>Flavobacteriia</taxon>
        <taxon>Flavobacteriales</taxon>
        <taxon>Flavobacteriaceae</taxon>
        <taxon>Nonlabens</taxon>
    </lineage>
</organism>
<gene>
    <name evidence="1" type="ORF">A9Q93_01905</name>
</gene>